<dbReference type="Pfam" id="PF12833">
    <property type="entry name" value="HTH_18"/>
    <property type="match status" value="1"/>
</dbReference>
<dbReference type="Gene3D" id="1.10.10.60">
    <property type="entry name" value="Homeodomain-like"/>
    <property type="match status" value="2"/>
</dbReference>
<keyword evidence="1" id="KW-0805">Transcription regulation</keyword>
<dbReference type="InterPro" id="IPR020449">
    <property type="entry name" value="Tscrpt_reg_AraC-type_HTH"/>
</dbReference>
<dbReference type="PANTHER" id="PTHR43280:SF28">
    <property type="entry name" value="HTH-TYPE TRANSCRIPTIONAL ACTIVATOR RHAS"/>
    <property type="match status" value="1"/>
</dbReference>
<reference evidence="5" key="1">
    <citation type="submission" date="2023-06" db="EMBL/GenBank/DDBJ databases">
        <title>Genomic of Agaribacillus aureum.</title>
        <authorList>
            <person name="Wang G."/>
        </authorList>
    </citation>
    <scope>NUCLEOTIDE SEQUENCE</scope>
    <source>
        <strain evidence="5">BMA12</strain>
    </source>
</reference>
<dbReference type="EMBL" id="JAUJEB010000008">
    <property type="protein sequence ID" value="MDN5216353.1"/>
    <property type="molecule type" value="Genomic_DNA"/>
</dbReference>
<dbReference type="InterPro" id="IPR054015">
    <property type="entry name" value="ExsA-like_N"/>
</dbReference>
<evidence type="ECO:0000259" key="4">
    <source>
        <dbReference type="PROSITE" id="PS01124"/>
    </source>
</evidence>
<feature type="domain" description="HTH araC/xylS-type" evidence="4">
    <location>
        <begin position="183"/>
        <end position="281"/>
    </location>
</feature>
<evidence type="ECO:0000313" key="5">
    <source>
        <dbReference type="EMBL" id="MDN5216353.1"/>
    </source>
</evidence>
<protein>
    <submittedName>
        <fullName evidence="5">Helix-turn-helix transcriptional regulator</fullName>
    </submittedName>
</protein>
<gene>
    <name evidence="5" type="ORF">QQ020_30070</name>
</gene>
<dbReference type="SUPFAM" id="SSF46689">
    <property type="entry name" value="Homeodomain-like"/>
    <property type="match status" value="2"/>
</dbReference>
<accession>A0ABT8LFK2</accession>
<evidence type="ECO:0000256" key="2">
    <source>
        <dbReference type="ARBA" id="ARBA00023125"/>
    </source>
</evidence>
<comment type="caution">
    <text evidence="5">The sequence shown here is derived from an EMBL/GenBank/DDBJ whole genome shotgun (WGS) entry which is preliminary data.</text>
</comment>
<dbReference type="PRINTS" id="PR00032">
    <property type="entry name" value="HTHARAC"/>
</dbReference>
<name>A0ABT8LFK2_9BACT</name>
<keyword evidence="6" id="KW-1185">Reference proteome</keyword>
<dbReference type="Proteomes" id="UP001172083">
    <property type="component" value="Unassembled WGS sequence"/>
</dbReference>
<dbReference type="InterPro" id="IPR009057">
    <property type="entry name" value="Homeodomain-like_sf"/>
</dbReference>
<evidence type="ECO:0000256" key="1">
    <source>
        <dbReference type="ARBA" id="ARBA00023015"/>
    </source>
</evidence>
<dbReference type="SMART" id="SM00342">
    <property type="entry name" value="HTH_ARAC"/>
    <property type="match status" value="1"/>
</dbReference>
<dbReference type="RefSeq" id="WP_346761691.1">
    <property type="nucleotide sequence ID" value="NZ_JAUJEB010000008.1"/>
</dbReference>
<dbReference type="InterPro" id="IPR018060">
    <property type="entry name" value="HTH_AraC"/>
</dbReference>
<proteinExistence type="predicted"/>
<keyword evidence="2" id="KW-0238">DNA-binding</keyword>
<evidence type="ECO:0000313" key="6">
    <source>
        <dbReference type="Proteomes" id="UP001172083"/>
    </source>
</evidence>
<keyword evidence="3" id="KW-0804">Transcription</keyword>
<dbReference type="PROSITE" id="PS01124">
    <property type="entry name" value="HTH_ARAC_FAMILY_2"/>
    <property type="match status" value="1"/>
</dbReference>
<sequence>MIIEHRSIALFDHPLFTWVTLRTPTEEPVSLPSEACFAYIMDGDNQYLLEEEHIKAEPGKVILSLCGNTMAQMLPRQREGDGIVSSIVVHFHRELLLKVYKNTKPPYWQELEKPVVKYIVQAAASELVKQYFQGVAHLFDHLEAVTNEILVLKLKEIILLLLQTKESEKITQIMRSLFSERTFTFKEIVESNICEPLSLEHLAALTHHSLSSFKREFKRIYDTSPGVYIMNRRTEKVADLLKLSDKTISSIGYECGFSSPTHLSRIFKAKYGVTPSEFRLSFSDK</sequence>
<dbReference type="PANTHER" id="PTHR43280">
    <property type="entry name" value="ARAC-FAMILY TRANSCRIPTIONAL REGULATOR"/>
    <property type="match status" value="1"/>
</dbReference>
<dbReference type="Pfam" id="PF22200">
    <property type="entry name" value="ExsA_N"/>
    <property type="match status" value="1"/>
</dbReference>
<evidence type="ECO:0000256" key="3">
    <source>
        <dbReference type="ARBA" id="ARBA00023163"/>
    </source>
</evidence>
<organism evidence="5 6">
    <name type="scientific">Agaribacillus aureus</name>
    <dbReference type="NCBI Taxonomy" id="3051825"/>
    <lineage>
        <taxon>Bacteria</taxon>
        <taxon>Pseudomonadati</taxon>
        <taxon>Bacteroidota</taxon>
        <taxon>Cytophagia</taxon>
        <taxon>Cytophagales</taxon>
        <taxon>Splendidivirgaceae</taxon>
        <taxon>Agaribacillus</taxon>
    </lineage>
</organism>